<reference evidence="1" key="1">
    <citation type="submission" date="2021-06" db="EMBL/GenBank/DDBJ databases">
        <authorList>
            <person name="Kallberg Y."/>
            <person name="Tangrot J."/>
            <person name="Rosling A."/>
        </authorList>
    </citation>
    <scope>NUCLEOTIDE SEQUENCE</scope>
    <source>
        <strain evidence="1">MA453B</strain>
    </source>
</reference>
<proteinExistence type="predicted"/>
<comment type="caution">
    <text evidence="1">The sequence shown here is derived from an EMBL/GenBank/DDBJ whole genome shotgun (WGS) entry which is preliminary data.</text>
</comment>
<dbReference type="Proteomes" id="UP000789405">
    <property type="component" value="Unassembled WGS sequence"/>
</dbReference>
<dbReference type="EMBL" id="CAJVPY010001341">
    <property type="protein sequence ID" value="CAG8517635.1"/>
    <property type="molecule type" value="Genomic_DNA"/>
</dbReference>
<protein>
    <submittedName>
        <fullName evidence="1">6415_t:CDS:1</fullName>
    </submittedName>
</protein>
<sequence>MNNDICFPIKVYMDDYNRQRRINLDFVNKAQFNLETVLLHSTNFCQVTVSYKLRERIVFPYLNKKENLNKFAIMNQNNNIQLQNNQQRRPQNTFQRTQNVIDQSINAFNAVQQYNDLVEGGNLFTELRSSEISNSQFSDMLFSGVSFT</sequence>
<accession>A0A9N9F8Z6</accession>
<organism evidence="1 2">
    <name type="scientific">Dentiscutata erythropus</name>
    <dbReference type="NCBI Taxonomy" id="1348616"/>
    <lineage>
        <taxon>Eukaryota</taxon>
        <taxon>Fungi</taxon>
        <taxon>Fungi incertae sedis</taxon>
        <taxon>Mucoromycota</taxon>
        <taxon>Glomeromycotina</taxon>
        <taxon>Glomeromycetes</taxon>
        <taxon>Diversisporales</taxon>
        <taxon>Gigasporaceae</taxon>
        <taxon>Dentiscutata</taxon>
    </lineage>
</organism>
<dbReference type="AlphaFoldDB" id="A0A9N9F8Z6"/>
<gene>
    <name evidence="1" type="ORF">DERYTH_LOCUS3707</name>
</gene>
<name>A0A9N9F8Z6_9GLOM</name>
<evidence type="ECO:0000313" key="1">
    <source>
        <dbReference type="EMBL" id="CAG8517635.1"/>
    </source>
</evidence>
<evidence type="ECO:0000313" key="2">
    <source>
        <dbReference type="Proteomes" id="UP000789405"/>
    </source>
</evidence>
<keyword evidence="2" id="KW-1185">Reference proteome</keyword>